<evidence type="ECO:0000256" key="3">
    <source>
        <dbReference type="ARBA" id="ARBA00023242"/>
    </source>
</evidence>
<evidence type="ECO:0000313" key="8">
    <source>
        <dbReference type="Proteomes" id="UP000663861"/>
    </source>
</evidence>
<dbReference type="GO" id="GO:0006398">
    <property type="term" value="P:mRNA 3'-end processing by stem-loop binding and cleavage"/>
    <property type="evidence" value="ECO:0007669"/>
    <property type="project" value="InterPro"/>
</dbReference>
<proteinExistence type="inferred from homology"/>
<keyword evidence="3 4" id="KW-0539">Nucleus</keyword>
<evidence type="ECO:0000259" key="6">
    <source>
        <dbReference type="SMART" id="SM01027"/>
    </source>
</evidence>
<evidence type="ECO:0000256" key="1">
    <source>
        <dbReference type="ARBA" id="ARBA00004123"/>
    </source>
</evidence>
<evidence type="ECO:0000313" key="7">
    <source>
        <dbReference type="EMBL" id="CAE6443202.1"/>
    </source>
</evidence>
<dbReference type="Pfam" id="PF16661">
    <property type="entry name" value="Lactamase_B_6"/>
    <property type="match status" value="1"/>
</dbReference>
<evidence type="ECO:0000256" key="4">
    <source>
        <dbReference type="RuleBase" id="RU365006"/>
    </source>
</evidence>
<name>A0A8H3AY39_9AGAM</name>
<dbReference type="InterPro" id="IPR036866">
    <property type="entry name" value="RibonucZ/Hydroxyglut_hydro"/>
</dbReference>
<feature type="region of interest" description="Disordered" evidence="5">
    <location>
        <begin position="626"/>
        <end position="645"/>
    </location>
</feature>
<dbReference type="Pfam" id="PF13299">
    <property type="entry name" value="CPSF100_C"/>
    <property type="match status" value="1"/>
</dbReference>
<feature type="compositionally biased region" description="Acidic residues" evidence="5">
    <location>
        <begin position="520"/>
        <end position="546"/>
    </location>
</feature>
<dbReference type="GO" id="GO:0003723">
    <property type="term" value="F:RNA binding"/>
    <property type="evidence" value="ECO:0007669"/>
    <property type="project" value="UniProtKB-KW"/>
</dbReference>
<dbReference type="Pfam" id="PF10996">
    <property type="entry name" value="Beta-Casp"/>
    <property type="match status" value="1"/>
</dbReference>
<sequence>MITFTPLTGGAATTRTIPLCYILQIDDVRILLDCGAPDWHPEPSTEANDTPGDNQQGEPHWVRYCEQLAVQAPTVDLVLLSHGDIAHVGLFPYAHAKYGLRAPAYASLPVQAMGRMAVLDNIESIRSEEPVDDPAGSDPTLAGLDVVLPIFGVTPDPSKQRKIASVKETNDAFDSLHALRYSQPAHLQGKCQGITITPFSAGHTIGGTIWKIRSPSAGTVVYAVNLNHTKERHLDGTVLLKGGAGGGVLESLSRPDLLITDAERTLVVSARRKDRDATLLDAVTNVLQSNHSVLMPCDASTRILELLVLFDQHWSFSKLRAPLCLVGRTANDMLTLVRSMMEWFGGTVTKEEAFDTGNNKKRKRNQEGEDDALGALALRFKHLEIFPSPDALVSRYPSSMPKLLLVVPATLSHGNSRRIFTEFASVPGNAVILSTPSEPGTLANTLFNEWNSNQSDNAKFGHGSVGQPIQLNSTMTLTMNSKIPLVGTELEQYLEKERILKERQATQRATLARSQRLLEADEADSDSSNSEADEEEVEDALGDDMDTGGPEGDESAKQLSFDIFLKGNVSRAASFFKTAGQASRFRMFPHIERKRRVDEYGETVDVAAWLRKDRALAVAVEAEEAREAQQKKQEEEEKNKAPAEPPSKFIIETVEVQLCCKLLFVDMDGLNDGRSVKTIIPQVNPRKMIIVHSHQEATDALKESCLSIKAMTRDIHAPDVGESVQIGQQTNVFTVALSDELIASVKMSRFEDNEIGFVHGRVTGNANSTVPVLEPTMLVSSTGGAEDVSTSGVRPVLSLPWSTMIGDLRLTALKTRLRVLGIDAEFIGEGILVCGIRKSGTLDDAVAVRKTARGQVVVEGSISDVYYTVRREVYDLHALVAA</sequence>
<dbReference type="Gene3D" id="3.60.15.10">
    <property type="entry name" value="Ribonuclease Z/Hydroxyacylglutathione hydrolase-like"/>
    <property type="match status" value="1"/>
</dbReference>
<dbReference type="PANTHER" id="PTHR45922:SF1">
    <property type="entry name" value="CLEAVAGE AND POLYADENYLATION SPECIFICITY FACTOR SUBUNIT 2"/>
    <property type="match status" value="1"/>
</dbReference>
<dbReference type="Proteomes" id="UP000663861">
    <property type="component" value="Unassembled WGS sequence"/>
</dbReference>
<feature type="compositionally biased region" description="Basic and acidic residues" evidence="5">
    <location>
        <begin position="626"/>
        <end position="641"/>
    </location>
</feature>
<dbReference type="EMBL" id="CAJMWY010000675">
    <property type="protein sequence ID" value="CAE6443202.1"/>
    <property type="molecule type" value="Genomic_DNA"/>
</dbReference>
<organism evidence="7 8">
    <name type="scientific">Rhizoctonia solani</name>
    <dbReference type="NCBI Taxonomy" id="456999"/>
    <lineage>
        <taxon>Eukaryota</taxon>
        <taxon>Fungi</taxon>
        <taxon>Dikarya</taxon>
        <taxon>Basidiomycota</taxon>
        <taxon>Agaricomycotina</taxon>
        <taxon>Agaricomycetes</taxon>
        <taxon>Cantharellales</taxon>
        <taxon>Ceratobasidiaceae</taxon>
        <taxon>Rhizoctonia</taxon>
    </lineage>
</organism>
<dbReference type="AlphaFoldDB" id="A0A8H3AY39"/>
<evidence type="ECO:0000256" key="5">
    <source>
        <dbReference type="SAM" id="MobiDB-lite"/>
    </source>
</evidence>
<comment type="similarity">
    <text evidence="4">Belongs to the metallo-beta-lactamase superfamily. RNA-metabolizing metallo-beta-lactamase-like family. CPSF2/YSH1 subfamily.</text>
</comment>
<comment type="caution">
    <text evidence="7">The sequence shown here is derived from an EMBL/GenBank/DDBJ whole genome shotgun (WGS) entry which is preliminary data.</text>
</comment>
<dbReference type="GO" id="GO:0005847">
    <property type="term" value="C:mRNA cleavage and polyadenylation specificity factor complex"/>
    <property type="evidence" value="ECO:0007669"/>
    <property type="project" value="InterPro"/>
</dbReference>
<keyword evidence="4" id="KW-0694">RNA-binding</keyword>
<dbReference type="InterPro" id="IPR025069">
    <property type="entry name" value="Cpsf2_C"/>
</dbReference>
<keyword evidence="2 4" id="KW-0507">mRNA processing</keyword>
<accession>A0A8H3AY39</accession>
<evidence type="ECO:0000256" key="2">
    <source>
        <dbReference type="ARBA" id="ARBA00022664"/>
    </source>
</evidence>
<feature type="region of interest" description="Disordered" evidence="5">
    <location>
        <begin position="519"/>
        <end position="555"/>
    </location>
</feature>
<dbReference type="SMART" id="SM01027">
    <property type="entry name" value="Beta-Casp"/>
    <property type="match status" value="1"/>
</dbReference>
<dbReference type="InterPro" id="IPR001279">
    <property type="entry name" value="Metallo-B-lactamas"/>
</dbReference>
<feature type="domain" description="Beta-Casp" evidence="6">
    <location>
        <begin position="303"/>
        <end position="446"/>
    </location>
</feature>
<protein>
    <recommendedName>
        <fullName evidence="4">Cleavage and polyadenylation specificity factor subunit 2</fullName>
    </recommendedName>
    <alternativeName>
        <fullName evidence="4">Cleavage and polyadenylation specificity factor 100 kDa subunit</fullName>
    </alternativeName>
</protein>
<dbReference type="PANTHER" id="PTHR45922">
    <property type="entry name" value="CLEAVAGE AND POLYADENYLATION SPECIFICITY FACTOR SUBUNIT 2"/>
    <property type="match status" value="1"/>
</dbReference>
<gene>
    <name evidence="7" type="ORF">RDB_LOCUS43313</name>
</gene>
<dbReference type="InterPro" id="IPR027075">
    <property type="entry name" value="CPSF2"/>
</dbReference>
<dbReference type="CDD" id="cd16293">
    <property type="entry name" value="CPSF2-like_MBL-fold"/>
    <property type="match status" value="1"/>
</dbReference>
<dbReference type="InterPro" id="IPR022712">
    <property type="entry name" value="Beta_Casp"/>
</dbReference>
<dbReference type="InterPro" id="IPR035639">
    <property type="entry name" value="CPSF2_MBL"/>
</dbReference>
<dbReference type="SUPFAM" id="SSF56281">
    <property type="entry name" value="Metallo-hydrolase/oxidoreductase"/>
    <property type="match status" value="1"/>
</dbReference>
<comment type="subcellular location">
    <subcellularLocation>
        <location evidence="1 4">Nucleus</location>
    </subcellularLocation>
</comment>
<reference evidence="7" key="1">
    <citation type="submission" date="2021-01" db="EMBL/GenBank/DDBJ databases">
        <authorList>
            <person name="Kaushik A."/>
        </authorList>
    </citation>
    <scope>NUCLEOTIDE SEQUENCE</scope>
    <source>
        <strain evidence="7">AG4-RS23</strain>
    </source>
</reference>